<keyword evidence="4" id="KW-0456">Lyase</keyword>
<proteinExistence type="predicted"/>
<gene>
    <name evidence="4" type="ORF">C2S53_008999</name>
</gene>
<dbReference type="CDD" id="cd10317">
    <property type="entry name" value="RGL4_C"/>
    <property type="match status" value="1"/>
</dbReference>
<dbReference type="InterPro" id="IPR029413">
    <property type="entry name" value="RG-lyase_II"/>
</dbReference>
<dbReference type="EMBL" id="SDAM02001264">
    <property type="protein sequence ID" value="KAH6822522.1"/>
    <property type="molecule type" value="Genomic_DNA"/>
</dbReference>
<evidence type="ECO:0000313" key="5">
    <source>
        <dbReference type="Proteomes" id="UP001190926"/>
    </source>
</evidence>
<keyword evidence="5" id="KW-1185">Reference proteome</keyword>
<evidence type="ECO:0000259" key="2">
    <source>
        <dbReference type="Pfam" id="PF14683"/>
    </source>
</evidence>
<evidence type="ECO:0000256" key="1">
    <source>
        <dbReference type="ARBA" id="ARBA00022729"/>
    </source>
</evidence>
<dbReference type="InterPro" id="IPR051850">
    <property type="entry name" value="Polysacch_Lyase_4"/>
</dbReference>
<dbReference type="Gene3D" id="2.60.120.260">
    <property type="entry name" value="Galactose-binding domain-like"/>
    <property type="match status" value="1"/>
</dbReference>
<protein>
    <submittedName>
        <fullName evidence="4">Rhamnogalacturonate lyase family protein</fullName>
    </submittedName>
</protein>
<keyword evidence="1" id="KW-0732">Signal</keyword>
<feature type="domain" description="Rhamnogalacturonan lyase" evidence="3">
    <location>
        <begin position="100"/>
        <end position="173"/>
    </location>
</feature>
<dbReference type="SUPFAM" id="SSF49785">
    <property type="entry name" value="Galactose-binding domain-like"/>
    <property type="match status" value="1"/>
</dbReference>
<accession>A0AAD4P1E5</accession>
<feature type="domain" description="Rhamnogalacturonan lyase" evidence="2">
    <location>
        <begin position="187"/>
        <end position="376"/>
    </location>
</feature>
<dbReference type="Pfam" id="PF14683">
    <property type="entry name" value="CBM-like"/>
    <property type="match status" value="1"/>
</dbReference>
<reference evidence="4 5" key="1">
    <citation type="journal article" date="2021" name="Nat. Commun.">
        <title>Incipient diploidization of the medicinal plant Perilla within 10,000 years.</title>
        <authorList>
            <person name="Zhang Y."/>
            <person name="Shen Q."/>
            <person name="Leng L."/>
            <person name="Zhang D."/>
            <person name="Chen S."/>
            <person name="Shi Y."/>
            <person name="Ning Z."/>
            <person name="Chen S."/>
        </authorList>
    </citation>
    <scope>NUCLEOTIDE SEQUENCE [LARGE SCALE GENOMIC DNA]</scope>
    <source>
        <strain evidence="5">cv. PC099</strain>
    </source>
</reference>
<dbReference type="CDD" id="cd10316">
    <property type="entry name" value="RGL4_M"/>
    <property type="match status" value="1"/>
</dbReference>
<sequence length="384" mass="44625">MQIFFSNHYMGPDFGVKLRCGEHWKKVFGPVFIYLNSDSSGTNNPRTLWKDARKQMLRETKKWPYDFPSSKDFPNAKQRGEIRGRLLVYDEYINSELMPARSAYVGLAPLGDEGSWQDDSKGYQFWTRADRKGFFSIRHVRAGTYNLYAWVPGFTGDFKHEDEVVINPGSEIEIGDLVYDPPRSGPTLWEIGVPDRTAFEFFVPDPAPGFINKLYINHTEKYRQYGLWDRYKDLYPTKDLVYDVEFDDYRKDWFFAHVTRNMGNNTYEPTTWQIRFRLKTISRDGDYTLRIALASATMANIQVWVNHVNGSGPHFTTGRIGRDNAIARHGIHGKYWLYTVDISGNQLVHGNNIIYLKQATLKTSPFAGVMYDYIRLEAPSQQDY</sequence>
<dbReference type="PANTHER" id="PTHR32018:SF18">
    <property type="entry name" value="RHAMNOGALACTURONAN ENDOLYASE"/>
    <property type="match status" value="1"/>
</dbReference>
<dbReference type="Pfam" id="PF14686">
    <property type="entry name" value="fn3_3"/>
    <property type="match status" value="1"/>
</dbReference>
<organism evidence="4 5">
    <name type="scientific">Perilla frutescens var. hirtella</name>
    <name type="common">Perilla citriodora</name>
    <name type="synonym">Perilla setoyensis</name>
    <dbReference type="NCBI Taxonomy" id="608512"/>
    <lineage>
        <taxon>Eukaryota</taxon>
        <taxon>Viridiplantae</taxon>
        <taxon>Streptophyta</taxon>
        <taxon>Embryophyta</taxon>
        <taxon>Tracheophyta</taxon>
        <taxon>Spermatophyta</taxon>
        <taxon>Magnoliopsida</taxon>
        <taxon>eudicotyledons</taxon>
        <taxon>Gunneridae</taxon>
        <taxon>Pentapetalae</taxon>
        <taxon>asterids</taxon>
        <taxon>lamiids</taxon>
        <taxon>Lamiales</taxon>
        <taxon>Lamiaceae</taxon>
        <taxon>Nepetoideae</taxon>
        <taxon>Elsholtzieae</taxon>
        <taxon>Perilla</taxon>
    </lineage>
</organism>
<dbReference type="SUPFAM" id="SSF49452">
    <property type="entry name" value="Starch-binding domain-like"/>
    <property type="match status" value="1"/>
</dbReference>
<dbReference type="InterPro" id="IPR029411">
    <property type="entry name" value="RG-lyase_III"/>
</dbReference>
<dbReference type="InterPro" id="IPR008979">
    <property type="entry name" value="Galactose-bd-like_sf"/>
</dbReference>
<dbReference type="Gene3D" id="2.60.40.1120">
    <property type="entry name" value="Carboxypeptidase-like, regulatory domain"/>
    <property type="match status" value="1"/>
</dbReference>
<dbReference type="GO" id="GO:0030246">
    <property type="term" value="F:carbohydrate binding"/>
    <property type="evidence" value="ECO:0007669"/>
    <property type="project" value="InterPro"/>
</dbReference>
<dbReference type="Proteomes" id="UP001190926">
    <property type="component" value="Unassembled WGS sequence"/>
</dbReference>
<dbReference type="AlphaFoldDB" id="A0AAD4P1E5"/>
<dbReference type="GO" id="GO:0016829">
    <property type="term" value="F:lyase activity"/>
    <property type="evidence" value="ECO:0007669"/>
    <property type="project" value="UniProtKB-KW"/>
</dbReference>
<name>A0AAD4P1E5_PERFH</name>
<dbReference type="PANTHER" id="PTHR32018">
    <property type="entry name" value="RHAMNOGALACTURONATE LYASE FAMILY PROTEIN"/>
    <property type="match status" value="1"/>
</dbReference>
<dbReference type="InterPro" id="IPR013784">
    <property type="entry name" value="Carb-bd-like_fold"/>
</dbReference>
<evidence type="ECO:0000313" key="4">
    <source>
        <dbReference type="EMBL" id="KAH6822522.1"/>
    </source>
</evidence>
<evidence type="ECO:0000259" key="3">
    <source>
        <dbReference type="Pfam" id="PF14686"/>
    </source>
</evidence>
<comment type="caution">
    <text evidence="4">The sequence shown here is derived from an EMBL/GenBank/DDBJ whole genome shotgun (WGS) entry which is preliminary data.</text>
</comment>